<dbReference type="GO" id="GO:0031012">
    <property type="term" value="C:extracellular matrix"/>
    <property type="evidence" value="ECO:0007669"/>
    <property type="project" value="TreeGrafter"/>
</dbReference>
<proteinExistence type="predicted"/>
<dbReference type="PANTHER" id="PTHR33395:SF22">
    <property type="entry name" value="REVERSE TRANSCRIPTASE DOMAIN-CONTAINING PROTEIN"/>
    <property type="match status" value="1"/>
</dbReference>
<name>A0A813UDW2_9BILA</name>
<reference evidence="1" key="1">
    <citation type="submission" date="2021-02" db="EMBL/GenBank/DDBJ databases">
        <authorList>
            <person name="Nowell W R."/>
        </authorList>
    </citation>
    <scope>NUCLEOTIDE SEQUENCE</scope>
    <source>
        <strain evidence="1">Ploen Becks lab</strain>
    </source>
</reference>
<dbReference type="OrthoDB" id="5953030at2759"/>
<protein>
    <submittedName>
        <fullName evidence="1">Uncharacterized protein</fullName>
    </submittedName>
</protein>
<accession>A0A813UDW2</accession>
<evidence type="ECO:0000313" key="2">
    <source>
        <dbReference type="Proteomes" id="UP000663879"/>
    </source>
</evidence>
<dbReference type="EMBL" id="CAJNOC010001025">
    <property type="protein sequence ID" value="CAF0827770.1"/>
    <property type="molecule type" value="Genomic_DNA"/>
</dbReference>
<sequence length="140" mass="16517">MVDEANSIECPFSDHSFLLASLNIRKEKEKSKIIKFRNLSVANLDKISTEIDSIDWKPLRNLKSIEDKWLFLKDSLIKIIDSIAPLKEISIKMHNQFPWYDEELIILKHSYQQLQSASRRQNTRVYFSIFTNFVSKIIRA</sequence>
<dbReference type="GO" id="GO:0007508">
    <property type="term" value="P:larval heart development"/>
    <property type="evidence" value="ECO:0007669"/>
    <property type="project" value="TreeGrafter"/>
</dbReference>
<organism evidence="1 2">
    <name type="scientific">Brachionus calyciflorus</name>
    <dbReference type="NCBI Taxonomy" id="104777"/>
    <lineage>
        <taxon>Eukaryota</taxon>
        <taxon>Metazoa</taxon>
        <taxon>Spiralia</taxon>
        <taxon>Gnathifera</taxon>
        <taxon>Rotifera</taxon>
        <taxon>Eurotatoria</taxon>
        <taxon>Monogononta</taxon>
        <taxon>Pseudotrocha</taxon>
        <taxon>Ploima</taxon>
        <taxon>Brachionidae</taxon>
        <taxon>Brachionus</taxon>
    </lineage>
</organism>
<comment type="caution">
    <text evidence="1">The sequence shown here is derived from an EMBL/GenBank/DDBJ whole genome shotgun (WGS) entry which is preliminary data.</text>
</comment>
<evidence type="ECO:0000313" key="1">
    <source>
        <dbReference type="EMBL" id="CAF0827770.1"/>
    </source>
</evidence>
<dbReference type="AlphaFoldDB" id="A0A813UDW2"/>
<gene>
    <name evidence="1" type="ORF">OXX778_LOCUS7807</name>
</gene>
<dbReference type="Proteomes" id="UP000663879">
    <property type="component" value="Unassembled WGS sequence"/>
</dbReference>
<dbReference type="PANTHER" id="PTHR33395">
    <property type="entry name" value="TRANSCRIPTASE, PUTATIVE-RELATED-RELATED"/>
    <property type="match status" value="1"/>
</dbReference>
<dbReference type="GO" id="GO:0061343">
    <property type="term" value="P:cell adhesion involved in heart morphogenesis"/>
    <property type="evidence" value="ECO:0007669"/>
    <property type="project" value="TreeGrafter"/>
</dbReference>
<keyword evidence="2" id="KW-1185">Reference proteome</keyword>